<dbReference type="InterPro" id="IPR025110">
    <property type="entry name" value="AMP-bd_C"/>
</dbReference>
<dbReference type="CDD" id="cd20480">
    <property type="entry name" value="ArgR-Cyc_NRPS-like"/>
    <property type="match status" value="1"/>
</dbReference>
<dbReference type="InterPro" id="IPR020845">
    <property type="entry name" value="AMP-binding_CS"/>
</dbReference>
<dbReference type="Pfam" id="PF13193">
    <property type="entry name" value="AMP-binding_C"/>
    <property type="match status" value="1"/>
</dbReference>
<dbReference type="InterPro" id="IPR009081">
    <property type="entry name" value="PP-bd_ACP"/>
</dbReference>
<evidence type="ECO:0000259" key="3">
    <source>
        <dbReference type="PROSITE" id="PS50075"/>
    </source>
</evidence>
<dbReference type="RefSeq" id="WP_125322777.1">
    <property type="nucleotide sequence ID" value="NZ_AP024889.1"/>
</dbReference>
<gene>
    <name evidence="4" type="ORF">EJA03_16230</name>
</gene>
<dbReference type="InterPro" id="IPR036736">
    <property type="entry name" value="ACP-like_sf"/>
</dbReference>
<dbReference type="InterPro" id="IPR000873">
    <property type="entry name" value="AMP-dep_synth/lig_dom"/>
</dbReference>
<dbReference type="Gene3D" id="3.30.300.30">
    <property type="match status" value="1"/>
</dbReference>
<dbReference type="SUPFAM" id="SSF47336">
    <property type="entry name" value="ACP-like"/>
    <property type="match status" value="1"/>
</dbReference>
<dbReference type="Gene3D" id="3.30.559.10">
    <property type="entry name" value="Chloramphenicol acetyltransferase-like domain"/>
    <property type="match status" value="1"/>
</dbReference>
<dbReference type="Gene3D" id="3.30.559.30">
    <property type="entry name" value="Nonribosomal peptide synthetase, condensation domain"/>
    <property type="match status" value="1"/>
</dbReference>
<evidence type="ECO:0000313" key="5">
    <source>
        <dbReference type="Proteomes" id="UP000269041"/>
    </source>
</evidence>
<dbReference type="GO" id="GO:0044550">
    <property type="term" value="P:secondary metabolite biosynthetic process"/>
    <property type="evidence" value="ECO:0007669"/>
    <property type="project" value="TreeGrafter"/>
</dbReference>
<dbReference type="Gene3D" id="3.40.50.12780">
    <property type="entry name" value="N-terminal domain of ligase-like"/>
    <property type="match status" value="1"/>
</dbReference>
<accession>A0A427TZX9</accession>
<dbReference type="InterPro" id="IPR045851">
    <property type="entry name" value="AMP-bd_C_sf"/>
</dbReference>
<keyword evidence="2" id="KW-0436">Ligase</keyword>
<dbReference type="SUPFAM" id="SSF52777">
    <property type="entry name" value="CoA-dependent acyltransferases"/>
    <property type="match status" value="2"/>
</dbReference>
<comment type="caution">
    <text evidence="4">The sequence shown here is derived from an EMBL/GenBank/DDBJ whole genome shotgun (WGS) entry which is preliminary data.</text>
</comment>
<dbReference type="InterPro" id="IPR001242">
    <property type="entry name" value="Condensation_dom"/>
</dbReference>
<dbReference type="GO" id="GO:0016874">
    <property type="term" value="F:ligase activity"/>
    <property type="evidence" value="ECO:0007669"/>
    <property type="project" value="UniProtKB-KW"/>
</dbReference>
<dbReference type="Pfam" id="PF00501">
    <property type="entry name" value="AMP-binding"/>
    <property type="match status" value="1"/>
</dbReference>
<dbReference type="PROSITE" id="PS00455">
    <property type="entry name" value="AMP_BINDING"/>
    <property type="match status" value="1"/>
</dbReference>
<comment type="pathway">
    <text evidence="1">Siderophore biosynthesis.</text>
</comment>
<dbReference type="GO" id="GO:0043041">
    <property type="term" value="P:amino acid activation for nonribosomal peptide biosynthetic process"/>
    <property type="evidence" value="ECO:0007669"/>
    <property type="project" value="TreeGrafter"/>
</dbReference>
<dbReference type="GO" id="GO:0031177">
    <property type="term" value="F:phosphopantetheine binding"/>
    <property type="evidence" value="ECO:0007669"/>
    <property type="project" value="TreeGrafter"/>
</dbReference>
<dbReference type="InterPro" id="IPR023213">
    <property type="entry name" value="CAT-like_dom_sf"/>
</dbReference>
<reference evidence="4 5" key="1">
    <citation type="submission" date="2018-12" db="EMBL/GenBank/DDBJ databases">
        <title>Genomic taxonomy of the Vibrionaceae family.</title>
        <authorList>
            <person name="Gomez-Gil B."/>
            <person name="Enciso-Ibarra K."/>
        </authorList>
    </citation>
    <scope>NUCLEOTIDE SEQUENCE [LARGE SCALE GENOMIC DNA]</scope>
    <source>
        <strain evidence="4 5">CAIM 594</strain>
    </source>
</reference>
<dbReference type="PANTHER" id="PTHR45527">
    <property type="entry name" value="NONRIBOSOMAL PEPTIDE SYNTHETASE"/>
    <property type="match status" value="1"/>
</dbReference>
<dbReference type="SUPFAM" id="SSF56801">
    <property type="entry name" value="Acetyl-CoA synthetase-like"/>
    <property type="match status" value="1"/>
</dbReference>
<dbReference type="Proteomes" id="UP000269041">
    <property type="component" value="Unassembled WGS sequence"/>
</dbReference>
<dbReference type="InterPro" id="IPR042099">
    <property type="entry name" value="ANL_N_sf"/>
</dbReference>
<dbReference type="AlphaFoldDB" id="A0A427TZX9"/>
<feature type="domain" description="Carrier" evidence="3">
    <location>
        <begin position="960"/>
        <end position="1034"/>
    </location>
</feature>
<dbReference type="Pfam" id="PF00550">
    <property type="entry name" value="PP-binding"/>
    <property type="match status" value="1"/>
</dbReference>
<dbReference type="InterPro" id="IPR010071">
    <property type="entry name" value="AA_adenyl_dom"/>
</dbReference>
<dbReference type="Gene3D" id="1.10.1200.10">
    <property type="entry name" value="ACP-like"/>
    <property type="match status" value="1"/>
</dbReference>
<dbReference type="PANTHER" id="PTHR45527:SF10">
    <property type="entry name" value="PYOCHELIN SYNTHASE PCHF"/>
    <property type="match status" value="1"/>
</dbReference>
<evidence type="ECO:0000313" key="4">
    <source>
        <dbReference type="EMBL" id="RSD30002.1"/>
    </source>
</evidence>
<dbReference type="OrthoDB" id="9757559at2"/>
<protein>
    <submittedName>
        <fullName evidence="4">Amino acid adenylation domain-containing protein</fullName>
    </submittedName>
</protein>
<dbReference type="GO" id="GO:0005737">
    <property type="term" value="C:cytoplasm"/>
    <property type="evidence" value="ECO:0007669"/>
    <property type="project" value="TreeGrafter"/>
</dbReference>
<sequence>MNQSEHSSSIPVAKLSLTSNQNWLLTTQRQRAEQQSIANFIYQELDFQDIASNRLEKAIKVLIAQHPMLHAVLSDDFYLHLTKSNQIDVITINDLSQHSDQNVNEQIAYVRATLTKKPTKNTISVVLNILPASKIRLHVRFNSVIVDQPSAVLFFEQLNQILMGSAQECKDLELVVNTHNQFLEDAIHNTNSDSAYWNEQILSLPRSANLPTVCEPEKITDTGITRHTLKLSSDKWQHLVTHSEQHNIQPELVLASVFSSVLSLWGQQDNLMLRLDLNAKRDSRYVIGQYIQPLLVSFTGYEQSFLSLAKTNQQNFEQAYPHRQTSIFQLVRQLAKLSEGHRYPANIAFSSELSQNNVLDRLGWGCRQSANTWLSLHALIEQGQLILQWDSQDSLFPQDMVQDMVSSYSHLLESLCKPDSDWKQSLAVKLPDHQARVRSLINHDAGKHELPHGLLHDRFWQHATSSPNALALIHGQQSLDYKTLALYAQSCAGALITAGIKPGDRVAISMNKGIGQIVSVLGILYAGAIYVPVSLDQPQERREGIYQGAGIQVILIDKTELQNSAISHDFNYLDWQVAQKHQPIKIPQIVKPSEPAYIIYTSGSTGTPKGVVISHQGALNTCVSLNQKYTVSAEDRILALSALHFDLSVYDIFGLLSAGGAIVLVDEAQRRDPSAWAQSIEHHQVTMWNSVPALFDMLLTYASSFKSTAPEKLRLAMLSGDWIGLDLPQRYRLHRVDGQFIAMGGATEASIWSNVYDVKQVPTEWRSIPYGYPLARQQYRVVDDLGRDCPNWVSGELWIGGDGVALGYFNDEQRTRAQFIAIDDHVWYRTGDMGCYWPDGTLEFLGRKDKQVKIGGYRIELGEIELALNSIQGVQRAITIAVGNKDKTLAAFVVTELVQNLLDAEKVQHLLNEQLPSYMIPQRIIFLDALPLTSNGKVDHKALTHMTSRKRKNSAPINTPLMTESEMKIGEIWIDILSESELNKSSNFFQLGGDAYSAIEFIRRCHQAGYPAKFSMLYRYPSIESLAMVLDRYRLTSLQGA</sequence>
<name>A0A427TZX9_9VIBR</name>
<dbReference type="FunFam" id="3.40.50.12780:FF:000012">
    <property type="entry name" value="Non-ribosomal peptide synthetase"/>
    <property type="match status" value="1"/>
</dbReference>
<dbReference type="Pfam" id="PF00668">
    <property type="entry name" value="Condensation"/>
    <property type="match status" value="1"/>
</dbReference>
<dbReference type="EMBL" id="RSFA01000091">
    <property type="protein sequence ID" value="RSD30002.1"/>
    <property type="molecule type" value="Genomic_DNA"/>
</dbReference>
<evidence type="ECO:0000256" key="2">
    <source>
        <dbReference type="ARBA" id="ARBA00022598"/>
    </source>
</evidence>
<organism evidence="4 5">
    <name type="scientific">Vibrio pectenicida</name>
    <dbReference type="NCBI Taxonomy" id="62763"/>
    <lineage>
        <taxon>Bacteria</taxon>
        <taxon>Pseudomonadati</taxon>
        <taxon>Pseudomonadota</taxon>
        <taxon>Gammaproteobacteria</taxon>
        <taxon>Vibrionales</taxon>
        <taxon>Vibrionaceae</taxon>
        <taxon>Vibrio</taxon>
    </lineage>
</organism>
<keyword evidence="5" id="KW-1185">Reference proteome</keyword>
<dbReference type="CDD" id="cd12114">
    <property type="entry name" value="A_NRPS_TlmIV_like"/>
    <property type="match status" value="1"/>
</dbReference>
<dbReference type="PROSITE" id="PS50075">
    <property type="entry name" value="CARRIER"/>
    <property type="match status" value="1"/>
</dbReference>
<evidence type="ECO:0000256" key="1">
    <source>
        <dbReference type="ARBA" id="ARBA00004924"/>
    </source>
</evidence>
<dbReference type="NCBIfam" id="TIGR01733">
    <property type="entry name" value="AA-adenyl-dom"/>
    <property type="match status" value="1"/>
</dbReference>
<proteinExistence type="predicted"/>